<keyword evidence="3" id="KW-1185">Reference proteome</keyword>
<gene>
    <name evidence="2" type="ORF">SAY86_014963</name>
</gene>
<comment type="caution">
    <text evidence="2">The sequence shown here is derived from an EMBL/GenBank/DDBJ whole genome shotgun (WGS) entry which is preliminary data.</text>
</comment>
<evidence type="ECO:0000313" key="2">
    <source>
        <dbReference type="EMBL" id="KAK4767213.1"/>
    </source>
</evidence>
<feature type="region of interest" description="Disordered" evidence="1">
    <location>
        <begin position="51"/>
        <end position="74"/>
    </location>
</feature>
<sequence>MAMAMASQPSLDEWTLGQRLGPGMGWRANIPENKTAAPTAAVAAPMYDRQGRSGALENDNPACVSGSLRLTHGQ</sequence>
<organism evidence="2 3">
    <name type="scientific">Trapa natans</name>
    <name type="common">Water chestnut</name>
    <dbReference type="NCBI Taxonomy" id="22666"/>
    <lineage>
        <taxon>Eukaryota</taxon>
        <taxon>Viridiplantae</taxon>
        <taxon>Streptophyta</taxon>
        <taxon>Embryophyta</taxon>
        <taxon>Tracheophyta</taxon>
        <taxon>Spermatophyta</taxon>
        <taxon>Magnoliopsida</taxon>
        <taxon>eudicotyledons</taxon>
        <taxon>Gunneridae</taxon>
        <taxon>Pentapetalae</taxon>
        <taxon>rosids</taxon>
        <taxon>malvids</taxon>
        <taxon>Myrtales</taxon>
        <taxon>Lythraceae</taxon>
        <taxon>Trapa</taxon>
    </lineage>
</organism>
<proteinExistence type="predicted"/>
<name>A0AAN7KM67_TRANT</name>
<reference evidence="2 3" key="1">
    <citation type="journal article" date="2023" name="Hortic Res">
        <title>Pangenome of water caltrop reveals structural variations and asymmetric subgenome divergence after allopolyploidization.</title>
        <authorList>
            <person name="Zhang X."/>
            <person name="Chen Y."/>
            <person name="Wang L."/>
            <person name="Yuan Y."/>
            <person name="Fang M."/>
            <person name="Shi L."/>
            <person name="Lu R."/>
            <person name="Comes H.P."/>
            <person name="Ma Y."/>
            <person name="Chen Y."/>
            <person name="Huang G."/>
            <person name="Zhou Y."/>
            <person name="Zheng Z."/>
            <person name="Qiu Y."/>
        </authorList>
    </citation>
    <scope>NUCLEOTIDE SEQUENCE [LARGE SCALE GENOMIC DNA]</scope>
    <source>
        <strain evidence="2">F231</strain>
    </source>
</reference>
<dbReference type="EMBL" id="JAXQNO010000022">
    <property type="protein sequence ID" value="KAK4767213.1"/>
    <property type="molecule type" value="Genomic_DNA"/>
</dbReference>
<accession>A0AAN7KM67</accession>
<evidence type="ECO:0000256" key="1">
    <source>
        <dbReference type="SAM" id="MobiDB-lite"/>
    </source>
</evidence>
<dbReference type="AlphaFoldDB" id="A0AAN7KM67"/>
<dbReference type="Proteomes" id="UP001346149">
    <property type="component" value="Unassembled WGS sequence"/>
</dbReference>
<protein>
    <submittedName>
        <fullName evidence="2">Uncharacterized protein</fullName>
    </submittedName>
</protein>
<evidence type="ECO:0000313" key="3">
    <source>
        <dbReference type="Proteomes" id="UP001346149"/>
    </source>
</evidence>